<accession>A0ABV6MDU0</accession>
<dbReference type="EMBL" id="JBHLUH010000073">
    <property type="protein sequence ID" value="MFC0532607.1"/>
    <property type="molecule type" value="Genomic_DNA"/>
</dbReference>
<feature type="compositionally biased region" description="Pro residues" evidence="1">
    <location>
        <begin position="136"/>
        <end position="159"/>
    </location>
</feature>
<evidence type="ECO:0000313" key="3">
    <source>
        <dbReference type="Proteomes" id="UP001589867"/>
    </source>
</evidence>
<proteinExistence type="predicted"/>
<organism evidence="2 3">
    <name type="scientific">Phytohabitans kaempferiae</name>
    <dbReference type="NCBI Taxonomy" id="1620943"/>
    <lineage>
        <taxon>Bacteria</taxon>
        <taxon>Bacillati</taxon>
        <taxon>Actinomycetota</taxon>
        <taxon>Actinomycetes</taxon>
        <taxon>Micromonosporales</taxon>
        <taxon>Micromonosporaceae</taxon>
    </lineage>
</organism>
<protein>
    <submittedName>
        <fullName evidence="2">Uncharacterized protein</fullName>
    </submittedName>
</protein>
<reference evidence="2 3" key="1">
    <citation type="submission" date="2024-09" db="EMBL/GenBank/DDBJ databases">
        <authorList>
            <person name="Sun Q."/>
            <person name="Mori K."/>
        </authorList>
    </citation>
    <scope>NUCLEOTIDE SEQUENCE [LARGE SCALE GENOMIC DNA]</scope>
    <source>
        <strain evidence="2 3">TBRC 3947</strain>
    </source>
</reference>
<feature type="compositionally biased region" description="Basic and acidic residues" evidence="1">
    <location>
        <begin position="167"/>
        <end position="176"/>
    </location>
</feature>
<comment type="caution">
    <text evidence="2">The sequence shown here is derived from an EMBL/GenBank/DDBJ whole genome shotgun (WGS) entry which is preliminary data.</text>
</comment>
<dbReference type="RefSeq" id="WP_377258966.1">
    <property type="nucleotide sequence ID" value="NZ_JBHLUH010000073.1"/>
</dbReference>
<feature type="region of interest" description="Disordered" evidence="1">
    <location>
        <begin position="129"/>
        <end position="176"/>
    </location>
</feature>
<name>A0ABV6MDU0_9ACTN</name>
<evidence type="ECO:0000256" key="1">
    <source>
        <dbReference type="SAM" id="MobiDB-lite"/>
    </source>
</evidence>
<dbReference type="Proteomes" id="UP001589867">
    <property type="component" value="Unassembled WGS sequence"/>
</dbReference>
<gene>
    <name evidence="2" type="ORF">ACFFIA_33795</name>
</gene>
<keyword evidence="3" id="KW-1185">Reference proteome</keyword>
<sequence>MPNPERRDLPARRRGARDRWVPVAELSTMARALLSDDLGGRDVVPEHVADRVTERADEWLAHGFTVETVRAWQDLPPAAAAYLAERGVEPRVLDLPVDAFPGAAAPVPLRIAISTERIPVERAYELLVLTGEHQPAAPPPAPPPPPPPPPSDRPAPRPVAPVLFSHARPEEDHKRP</sequence>
<evidence type="ECO:0000313" key="2">
    <source>
        <dbReference type="EMBL" id="MFC0532607.1"/>
    </source>
</evidence>